<dbReference type="STRING" id="349064.SAMN05660429_00142"/>
<dbReference type="AlphaFoldDB" id="A0A1H9YAI1"/>
<dbReference type="RefSeq" id="WP_093326810.1">
    <property type="nucleotide sequence ID" value="NZ_AP027363.1"/>
</dbReference>
<accession>A0A1H9YAI1</accession>
<keyword evidence="1" id="KW-0732">Signal</keyword>
<name>A0A1H9YAI1_THASX</name>
<feature type="signal peptide" evidence="1">
    <location>
        <begin position="1"/>
        <end position="25"/>
    </location>
</feature>
<sequence>MKITKTLFIAATVATIAACSSNENACEDVNVQHQQIQHCQSLQRQIDNAKDQPLRRTELERRFEQDCVDIRFYRDDKQPAICENKEEAKAFVEKQKQEKK</sequence>
<dbReference type="EMBL" id="FOHK01000001">
    <property type="protein sequence ID" value="SES65808.1"/>
    <property type="molecule type" value="Genomic_DNA"/>
</dbReference>
<dbReference type="OrthoDB" id="6333637at2"/>
<gene>
    <name evidence="2" type="ORF">SAMN05660429_00142</name>
</gene>
<reference evidence="2 3" key="1">
    <citation type="submission" date="2016-10" db="EMBL/GenBank/DDBJ databases">
        <authorList>
            <person name="de Groot N.N."/>
        </authorList>
    </citation>
    <scope>NUCLEOTIDE SEQUENCE [LARGE SCALE GENOMIC DNA]</scope>
    <source>
        <strain evidence="2 3">DSM 19706</strain>
    </source>
</reference>
<protein>
    <recommendedName>
        <fullName evidence="4">Entry exclusion lipoprotein TrbK</fullName>
    </recommendedName>
</protein>
<keyword evidence="3" id="KW-1185">Reference proteome</keyword>
<evidence type="ECO:0008006" key="4">
    <source>
        <dbReference type="Google" id="ProtNLM"/>
    </source>
</evidence>
<feature type="chain" id="PRO_5011446375" description="Entry exclusion lipoprotein TrbK" evidence="1">
    <location>
        <begin position="26"/>
        <end position="100"/>
    </location>
</feature>
<dbReference type="Proteomes" id="UP000199308">
    <property type="component" value="Unassembled WGS sequence"/>
</dbReference>
<evidence type="ECO:0000313" key="3">
    <source>
        <dbReference type="Proteomes" id="UP000199308"/>
    </source>
</evidence>
<dbReference type="PROSITE" id="PS51257">
    <property type="entry name" value="PROKAR_LIPOPROTEIN"/>
    <property type="match status" value="1"/>
</dbReference>
<evidence type="ECO:0000256" key="1">
    <source>
        <dbReference type="SAM" id="SignalP"/>
    </source>
</evidence>
<evidence type="ECO:0000313" key="2">
    <source>
        <dbReference type="EMBL" id="SES65808.1"/>
    </source>
</evidence>
<organism evidence="2 3">
    <name type="scientific">Thalassotalea agarivorans</name>
    <name type="common">Thalassomonas agarivorans</name>
    <dbReference type="NCBI Taxonomy" id="349064"/>
    <lineage>
        <taxon>Bacteria</taxon>
        <taxon>Pseudomonadati</taxon>
        <taxon>Pseudomonadota</taxon>
        <taxon>Gammaproteobacteria</taxon>
        <taxon>Alteromonadales</taxon>
        <taxon>Colwelliaceae</taxon>
        <taxon>Thalassotalea</taxon>
    </lineage>
</organism>
<proteinExistence type="predicted"/>